<evidence type="ECO:0000259" key="8">
    <source>
        <dbReference type="Pfam" id="PF02770"/>
    </source>
</evidence>
<keyword evidence="5 6" id="KW-0560">Oxidoreductase</keyword>
<feature type="domain" description="Acyl-CoA dehydrogenase/oxidase C-terminal" evidence="7">
    <location>
        <begin position="221"/>
        <end position="366"/>
    </location>
</feature>
<evidence type="ECO:0000256" key="4">
    <source>
        <dbReference type="ARBA" id="ARBA00022827"/>
    </source>
</evidence>
<evidence type="ECO:0000256" key="1">
    <source>
        <dbReference type="ARBA" id="ARBA00001974"/>
    </source>
</evidence>
<dbReference type="PANTHER" id="PTHR43884:SF20">
    <property type="entry name" value="ACYL-COA DEHYDROGENASE FADE28"/>
    <property type="match status" value="1"/>
</dbReference>
<keyword evidence="3 6" id="KW-0285">Flavoprotein</keyword>
<dbReference type="EMBL" id="FN563149">
    <property type="protein sequence ID" value="CBH46855.1"/>
    <property type="molecule type" value="Genomic_DNA"/>
</dbReference>
<dbReference type="CDD" id="cd00567">
    <property type="entry name" value="ACAD"/>
    <property type="match status" value="1"/>
</dbReference>
<dbReference type="InterPro" id="IPR036250">
    <property type="entry name" value="AcylCo_DH-like_C"/>
</dbReference>
<dbReference type="PANTHER" id="PTHR43884">
    <property type="entry name" value="ACYL-COA DEHYDROGENASE"/>
    <property type="match status" value="1"/>
</dbReference>
<dbReference type="GO" id="GO:0050660">
    <property type="term" value="F:flavin adenine dinucleotide binding"/>
    <property type="evidence" value="ECO:0007669"/>
    <property type="project" value="InterPro"/>
</dbReference>
<reference evidence="10" key="1">
    <citation type="journal article" date="2010" name="PLoS Genet.">
        <title>The genome of a pathogenic rhodococcus: cooptive virulence underpinned by key gene acquisitions.</title>
        <authorList>
            <person name="Letek M."/>
            <person name="Gonzalez P."/>
            <person name="Macarthur I."/>
            <person name="Rodriguez H."/>
            <person name="Freeman T.C."/>
            <person name="Valero-Rello A."/>
            <person name="Blanco M."/>
            <person name="Buckley T."/>
            <person name="Cherevach I."/>
            <person name="Fahey R."/>
            <person name="Hapeshi A."/>
            <person name="Holdstock J."/>
            <person name="Leadon D."/>
            <person name="Navas J."/>
            <person name="Ocampo A."/>
            <person name="Quail M.A."/>
            <person name="Sanders M."/>
            <person name="Scortti M.M."/>
            <person name="Prescott J.F."/>
            <person name="Fogarty U."/>
            <person name="Meijer W.G."/>
            <person name="Parkhill J."/>
            <person name="Bentley S.D."/>
            <person name="Vazquez-Boland J.A."/>
        </authorList>
    </citation>
    <scope>NUCLEOTIDE SEQUENCE [LARGE SCALE GENOMIC DNA]</scope>
    <source>
        <strain evidence="10 11">103S</strain>
    </source>
</reference>
<feature type="domain" description="Acyl-CoA dehydrogenase/oxidase N-terminal" evidence="9">
    <location>
        <begin position="7"/>
        <end position="113"/>
    </location>
</feature>
<evidence type="ECO:0000256" key="3">
    <source>
        <dbReference type="ARBA" id="ARBA00022630"/>
    </source>
</evidence>
<evidence type="ECO:0000256" key="5">
    <source>
        <dbReference type="ARBA" id="ARBA00023002"/>
    </source>
</evidence>
<dbReference type="Pfam" id="PF00441">
    <property type="entry name" value="Acyl-CoA_dh_1"/>
    <property type="match status" value="1"/>
</dbReference>
<dbReference type="SUPFAM" id="SSF47203">
    <property type="entry name" value="Acyl-CoA dehydrogenase C-terminal domain-like"/>
    <property type="match status" value="1"/>
</dbReference>
<dbReference type="Gene3D" id="1.10.540.10">
    <property type="entry name" value="Acyl-CoA dehydrogenase/oxidase, N-terminal domain"/>
    <property type="match status" value="1"/>
</dbReference>
<feature type="domain" description="Acyl-CoA oxidase/dehydrogenase middle" evidence="8">
    <location>
        <begin position="133"/>
        <end position="202"/>
    </location>
</feature>
<comment type="cofactor">
    <cofactor evidence="1 6">
        <name>FAD</name>
        <dbReference type="ChEBI" id="CHEBI:57692"/>
    </cofactor>
</comment>
<dbReference type="InterPro" id="IPR013786">
    <property type="entry name" value="AcylCoA_DH/ox_N"/>
</dbReference>
<dbReference type="InterPro" id="IPR009100">
    <property type="entry name" value="AcylCoA_DH/oxidase_NM_dom_sf"/>
</dbReference>
<dbReference type="Gene3D" id="1.20.140.10">
    <property type="entry name" value="Butyryl-CoA Dehydrogenase, subunit A, domain 3"/>
    <property type="match status" value="1"/>
</dbReference>
<dbReference type="InterPro" id="IPR006091">
    <property type="entry name" value="Acyl-CoA_Oxase/DH_mid-dom"/>
</dbReference>
<name>A0A3S5Y2U8_RHOH1</name>
<evidence type="ECO:0000259" key="9">
    <source>
        <dbReference type="Pfam" id="PF02771"/>
    </source>
</evidence>
<dbReference type="Gene3D" id="2.40.110.10">
    <property type="entry name" value="Butyryl-CoA Dehydrogenase, subunit A, domain 2"/>
    <property type="match status" value="1"/>
</dbReference>
<evidence type="ECO:0000256" key="6">
    <source>
        <dbReference type="RuleBase" id="RU362125"/>
    </source>
</evidence>
<dbReference type="RefSeq" id="WP_013414879.1">
    <property type="nucleotide sequence ID" value="NC_014659.1"/>
</dbReference>
<accession>A0A3S5Y2U8</accession>
<proteinExistence type="inferred from homology"/>
<dbReference type="Pfam" id="PF02770">
    <property type="entry name" value="Acyl-CoA_dh_M"/>
    <property type="match status" value="1"/>
</dbReference>
<gene>
    <name evidence="10" type="ordered locus">REQ_07380</name>
</gene>
<dbReference type="InterPro" id="IPR046373">
    <property type="entry name" value="Acyl-CoA_Oxase/DH_mid-dom_sf"/>
</dbReference>
<protein>
    <submittedName>
        <fullName evidence="10">Acyl-CoA dehydrogenase</fullName>
    </submittedName>
</protein>
<sequence length="373" mass="39687">MDFTLTEAQQDLAGLTNGIVADIVTNERLRELDSAENRFDRKLWDTLATSGVLSAALPESVGGDGFGILEQCSILIELGRGVAPVPYLSSIVMAAGAIAEFGSDAQRSEWAAAAGAGSAILAAALAEELNDNPAAPVTRAERTADGWTLRGTKIVVDGAPVADLFLVPAATDRGTVVFLVRADDAGVTVTRQQTTDFGCTGMVELADVRVNDDRVLGSVERGTEVVEWIVGRGSVGSSSFQFGVLDQALKMTAEYARERIQFDRPIGSFQAVAQRLADGYIDVKGVRLTLWQAAFRLAEGLPIEGEIETAKFWASDAGHRVAHTVVHVHGGVGLDEDHPVHRYFLAAKRQEFLLGSASDQLRRLGAELAATPA</sequence>
<dbReference type="InterPro" id="IPR037069">
    <property type="entry name" value="AcylCoA_DH/ox_N_sf"/>
</dbReference>
<organism evidence="10">
    <name type="scientific">Rhodococcus hoagii (strain 103S)</name>
    <name type="common">Rhodococcus equi</name>
    <dbReference type="NCBI Taxonomy" id="685727"/>
    <lineage>
        <taxon>Bacteria</taxon>
        <taxon>Bacillati</taxon>
        <taxon>Actinomycetota</taxon>
        <taxon>Actinomycetes</taxon>
        <taxon>Mycobacteriales</taxon>
        <taxon>Nocardiaceae</taxon>
        <taxon>Prescottella</taxon>
    </lineage>
</organism>
<dbReference type="SUPFAM" id="SSF56645">
    <property type="entry name" value="Acyl-CoA dehydrogenase NM domain-like"/>
    <property type="match status" value="1"/>
</dbReference>
<keyword evidence="4 6" id="KW-0274">FAD</keyword>
<evidence type="ECO:0000256" key="2">
    <source>
        <dbReference type="ARBA" id="ARBA00009347"/>
    </source>
</evidence>
<evidence type="ECO:0000259" key="7">
    <source>
        <dbReference type="Pfam" id="PF00441"/>
    </source>
</evidence>
<evidence type="ECO:0000313" key="10">
    <source>
        <dbReference type="EMBL" id="CBH46855.1"/>
    </source>
</evidence>
<comment type="similarity">
    <text evidence="2 6">Belongs to the acyl-CoA dehydrogenase family.</text>
</comment>
<evidence type="ECO:0000313" key="11">
    <source>
        <dbReference type="Proteomes" id="UP000006892"/>
    </source>
</evidence>
<dbReference type="AlphaFoldDB" id="A0A3S5Y2U8"/>
<dbReference type="KEGG" id="req:REQ_07380"/>
<dbReference type="Proteomes" id="UP001154400">
    <property type="component" value="Chromosome"/>
</dbReference>
<dbReference type="InterPro" id="IPR009075">
    <property type="entry name" value="AcylCo_DH/oxidase_C"/>
</dbReference>
<dbReference type="Pfam" id="PF02771">
    <property type="entry name" value="Acyl-CoA_dh_N"/>
    <property type="match status" value="1"/>
</dbReference>
<dbReference type="GO" id="GO:0003995">
    <property type="term" value="F:acyl-CoA dehydrogenase activity"/>
    <property type="evidence" value="ECO:0007669"/>
    <property type="project" value="TreeGrafter"/>
</dbReference>